<dbReference type="AlphaFoldDB" id="A0A0R1MZ64"/>
<name>A0A0R1MZ64_9LACO</name>
<dbReference type="Proteomes" id="UP000051330">
    <property type="component" value="Unassembled WGS sequence"/>
</dbReference>
<sequence length="57" mass="6317">MRQALAVIIDNLEQNEDVYDDPDLRKNVEIAKAALDDVEWIEANEKAADAGTSTAEQ</sequence>
<evidence type="ECO:0000313" key="1">
    <source>
        <dbReference type="EMBL" id="KRL12825.1"/>
    </source>
</evidence>
<comment type="caution">
    <text evidence="1">The sequence shown here is derived from an EMBL/GenBank/DDBJ whole genome shotgun (WGS) entry which is preliminary data.</text>
</comment>
<gene>
    <name evidence="1" type="ORF">FD09_GL002812</name>
</gene>
<accession>A0A0R1MZ64</accession>
<evidence type="ECO:0000313" key="2">
    <source>
        <dbReference type="Proteomes" id="UP000051330"/>
    </source>
</evidence>
<organism evidence="1 2">
    <name type="scientific">Schleiferilactobacillus perolens DSM 12744</name>
    <dbReference type="NCBI Taxonomy" id="1423792"/>
    <lineage>
        <taxon>Bacteria</taxon>
        <taxon>Bacillati</taxon>
        <taxon>Bacillota</taxon>
        <taxon>Bacilli</taxon>
        <taxon>Lactobacillales</taxon>
        <taxon>Lactobacillaceae</taxon>
        <taxon>Schleiferilactobacillus</taxon>
    </lineage>
</organism>
<dbReference type="STRING" id="1423792.FD09_GL002812"/>
<dbReference type="PATRIC" id="fig|1423792.3.peg.2873"/>
<reference evidence="1 2" key="1">
    <citation type="journal article" date="2015" name="Genome Announc.">
        <title>Expanding the biotechnology potential of lactobacilli through comparative genomics of 213 strains and associated genera.</title>
        <authorList>
            <person name="Sun Z."/>
            <person name="Harris H.M."/>
            <person name="McCann A."/>
            <person name="Guo C."/>
            <person name="Argimon S."/>
            <person name="Zhang W."/>
            <person name="Yang X."/>
            <person name="Jeffery I.B."/>
            <person name="Cooney J.C."/>
            <person name="Kagawa T.F."/>
            <person name="Liu W."/>
            <person name="Song Y."/>
            <person name="Salvetti E."/>
            <person name="Wrobel A."/>
            <person name="Rasinkangas P."/>
            <person name="Parkhill J."/>
            <person name="Rea M.C."/>
            <person name="O'Sullivan O."/>
            <person name="Ritari J."/>
            <person name="Douillard F.P."/>
            <person name="Paul Ross R."/>
            <person name="Yang R."/>
            <person name="Briner A.E."/>
            <person name="Felis G.E."/>
            <person name="de Vos W.M."/>
            <person name="Barrangou R."/>
            <person name="Klaenhammer T.R."/>
            <person name="Caufield P.W."/>
            <person name="Cui Y."/>
            <person name="Zhang H."/>
            <person name="O'Toole P.W."/>
        </authorList>
    </citation>
    <scope>NUCLEOTIDE SEQUENCE [LARGE SCALE GENOMIC DNA]</scope>
    <source>
        <strain evidence="1 2">DSM 12744</strain>
    </source>
</reference>
<keyword evidence="2" id="KW-1185">Reference proteome</keyword>
<proteinExistence type="predicted"/>
<dbReference type="EMBL" id="AZEC01000006">
    <property type="protein sequence ID" value="KRL12825.1"/>
    <property type="molecule type" value="Genomic_DNA"/>
</dbReference>
<protein>
    <submittedName>
        <fullName evidence="1">Uncharacterized protein</fullName>
    </submittedName>
</protein>